<dbReference type="InterPro" id="IPR029523">
    <property type="entry name" value="INO80B/Ies2"/>
</dbReference>
<evidence type="ECO:0000259" key="2">
    <source>
        <dbReference type="SMART" id="SM01406"/>
    </source>
</evidence>
<dbReference type="PANTHER" id="PTHR21561:SF16">
    <property type="entry name" value="PAPA-1-LIKE FAMILY PROTEIN _ ZINC FINGER (HIT TYPE) FAMILY PROTEIN"/>
    <property type="match status" value="1"/>
</dbReference>
<gene>
    <name evidence="3" type="ORF">JRO89_XS03G0156500</name>
</gene>
<reference evidence="3 4" key="1">
    <citation type="submission" date="2021-02" db="EMBL/GenBank/DDBJ databases">
        <title>Plant Genome Project.</title>
        <authorList>
            <person name="Zhang R.-G."/>
        </authorList>
    </citation>
    <scope>NUCLEOTIDE SEQUENCE [LARGE SCALE GENOMIC DNA]</scope>
    <source>
        <tissue evidence="3">Leaves</tissue>
    </source>
</reference>
<feature type="compositionally biased region" description="Polar residues" evidence="1">
    <location>
        <begin position="269"/>
        <end position="278"/>
    </location>
</feature>
<feature type="compositionally biased region" description="Basic and acidic residues" evidence="1">
    <location>
        <begin position="118"/>
        <end position="143"/>
    </location>
</feature>
<name>A0ABQ8IA26_9ROSI</name>
<feature type="region of interest" description="Disordered" evidence="1">
    <location>
        <begin position="225"/>
        <end position="326"/>
    </location>
</feature>
<feature type="region of interest" description="Disordered" evidence="1">
    <location>
        <begin position="344"/>
        <end position="375"/>
    </location>
</feature>
<feature type="compositionally biased region" description="Polar residues" evidence="1">
    <location>
        <begin position="102"/>
        <end position="117"/>
    </location>
</feature>
<feature type="domain" description="INO80 complex subunit B-like conserved region" evidence="2">
    <location>
        <begin position="315"/>
        <end position="400"/>
    </location>
</feature>
<organism evidence="3 4">
    <name type="scientific">Xanthoceras sorbifolium</name>
    <dbReference type="NCBI Taxonomy" id="99658"/>
    <lineage>
        <taxon>Eukaryota</taxon>
        <taxon>Viridiplantae</taxon>
        <taxon>Streptophyta</taxon>
        <taxon>Embryophyta</taxon>
        <taxon>Tracheophyta</taxon>
        <taxon>Spermatophyta</taxon>
        <taxon>Magnoliopsida</taxon>
        <taxon>eudicotyledons</taxon>
        <taxon>Gunneridae</taxon>
        <taxon>Pentapetalae</taxon>
        <taxon>rosids</taxon>
        <taxon>malvids</taxon>
        <taxon>Sapindales</taxon>
        <taxon>Sapindaceae</taxon>
        <taxon>Xanthoceroideae</taxon>
        <taxon>Xanthoceras</taxon>
    </lineage>
</organism>
<feature type="region of interest" description="Disordered" evidence="1">
    <location>
        <begin position="91"/>
        <end position="180"/>
    </location>
</feature>
<dbReference type="InterPro" id="IPR006880">
    <property type="entry name" value="INO80B_C"/>
</dbReference>
<dbReference type="InterPro" id="IPR007529">
    <property type="entry name" value="Znf_HIT"/>
</dbReference>
<accession>A0ABQ8IA26</accession>
<dbReference type="CDD" id="cd23021">
    <property type="entry name" value="zf-HIT_IN80B"/>
    <property type="match status" value="1"/>
</dbReference>
<protein>
    <recommendedName>
        <fullName evidence="2">INO80 complex subunit B-like conserved region domain-containing protein</fullName>
    </recommendedName>
</protein>
<feature type="compositionally biased region" description="Polar residues" evidence="1">
    <location>
        <begin position="30"/>
        <end position="59"/>
    </location>
</feature>
<evidence type="ECO:0000313" key="4">
    <source>
        <dbReference type="Proteomes" id="UP000827721"/>
    </source>
</evidence>
<feature type="compositionally biased region" description="Low complexity" evidence="1">
    <location>
        <begin position="1"/>
        <end position="15"/>
    </location>
</feature>
<dbReference type="Proteomes" id="UP000827721">
    <property type="component" value="Unassembled WGS sequence"/>
</dbReference>
<feature type="compositionally biased region" description="Basic and acidic residues" evidence="1">
    <location>
        <begin position="351"/>
        <end position="368"/>
    </location>
</feature>
<feature type="compositionally biased region" description="Acidic residues" evidence="1">
    <location>
        <begin position="237"/>
        <end position="247"/>
    </location>
</feature>
<dbReference type="SMART" id="SM01406">
    <property type="entry name" value="PAPA-1"/>
    <property type="match status" value="1"/>
</dbReference>
<sequence>MECLSGSGFSVGGSTVKKKRSSTSRRPRSDSQTLLNNSTFLPQPSQSIGGNNEGNQNFRDTMVGSDGLGSENKLKLKLKFGGVTHTIQTNSTVEHAFGGSPSGTKSSRGFNSPQPRQNQDKDCFYSHSSDKGKGNGVRRKDISRIGYSFGKGHSSKGKTPGDSFSMNETYEPVRKSKRVPKRRALDVGFDGEDDDEDDELRYLGKLGAPKVAACYEDEEVAGIGREQGIYKDKKYMEDEEEPTSEDEPGSKRKKLEKGPISFVEGRNESIPTTRNRALQSGKDVLSGSGASFIEFPNGLPPAPSKRQKEKLSEVEQQLKKAEAAQRRRMQSEKAAKEAEAEAIRKILGQDSGRKKKEEKMKKRRDEMAQGKGAKSDALASNTVRWVFGPGGPVVIFSEDIGLPNIFNPAPCSYPPPREKCAGPNCTNAYKYRDSKSKLPLCSLQCYRAIHEKMHPLIAC</sequence>
<comment type="caution">
    <text evidence="3">The sequence shown here is derived from an EMBL/GenBank/DDBJ whole genome shotgun (WGS) entry which is preliminary data.</text>
</comment>
<dbReference type="Pfam" id="PF04438">
    <property type="entry name" value="zf-HIT"/>
    <property type="match status" value="1"/>
</dbReference>
<dbReference type="Pfam" id="PF04795">
    <property type="entry name" value="PAPA-1"/>
    <property type="match status" value="1"/>
</dbReference>
<evidence type="ECO:0000313" key="3">
    <source>
        <dbReference type="EMBL" id="KAH7573482.1"/>
    </source>
</evidence>
<proteinExistence type="predicted"/>
<feature type="compositionally biased region" description="Basic and acidic residues" evidence="1">
    <location>
        <begin position="309"/>
        <end position="326"/>
    </location>
</feature>
<evidence type="ECO:0000256" key="1">
    <source>
        <dbReference type="SAM" id="MobiDB-lite"/>
    </source>
</evidence>
<keyword evidence="4" id="KW-1185">Reference proteome</keyword>
<feature type="region of interest" description="Disordered" evidence="1">
    <location>
        <begin position="1"/>
        <end position="66"/>
    </location>
</feature>
<dbReference type="EMBL" id="JAFEMO010000003">
    <property type="protein sequence ID" value="KAH7573482.1"/>
    <property type="molecule type" value="Genomic_DNA"/>
</dbReference>
<dbReference type="PANTHER" id="PTHR21561">
    <property type="entry name" value="INO80 COMPLEX SUBUNIT B"/>
    <property type="match status" value="1"/>
</dbReference>
<feature type="compositionally biased region" description="Basic residues" evidence="1">
    <location>
        <begin position="16"/>
        <end position="26"/>
    </location>
</feature>